<dbReference type="Proteomes" id="UP000229459">
    <property type="component" value="Unassembled WGS sequence"/>
</dbReference>
<dbReference type="PANTHER" id="PTHR13799">
    <property type="entry name" value="NGG1 INTERACTING FACTOR 3"/>
    <property type="match status" value="1"/>
</dbReference>
<evidence type="ECO:0000313" key="4">
    <source>
        <dbReference type="EMBL" id="PIP53023.1"/>
    </source>
</evidence>
<dbReference type="Pfam" id="PF01784">
    <property type="entry name" value="DUF34_NIF3"/>
    <property type="match status" value="1"/>
</dbReference>
<evidence type="ECO:0000256" key="2">
    <source>
        <dbReference type="ARBA" id="ARBA00022723"/>
    </source>
</evidence>
<evidence type="ECO:0008006" key="6">
    <source>
        <dbReference type="Google" id="ProtNLM"/>
    </source>
</evidence>
<dbReference type="InterPro" id="IPR036069">
    <property type="entry name" value="DUF34/NIF3_sf"/>
</dbReference>
<sequence length="262" mass="29425">MNVKTLFNTIHNDIIGPDLLAKAELVDHNANGIQIMGDNKITKVALGVSCNLEFLQKAVNWGAQVCIFHHGLGLGDHYIYNSKLLSSTQQELKFIFDHELTIAGYHYCLDAHNEIGNNIQIIKKLGAVDTYEPYFENWGWIGEFEVEKPLVDLAKDCSKLFKHDVFMVKGNKERIKRIGVCSGGAMPYAKDIWQEIIVKNIDAHITGVITESGPALARENGFAYFAAGHYATEVLGVKALGEEIKKVFPEIETNFIEVWNEW</sequence>
<feature type="binding site" evidence="3">
    <location>
        <position position="229"/>
    </location>
    <ligand>
        <name>a divalent metal cation</name>
        <dbReference type="ChEBI" id="CHEBI:60240"/>
        <label>1</label>
    </ligand>
</feature>
<feature type="binding site" evidence="3">
    <location>
        <position position="70"/>
    </location>
    <ligand>
        <name>a divalent metal cation</name>
        <dbReference type="ChEBI" id="CHEBI:60240"/>
        <label>1</label>
    </ligand>
</feature>
<gene>
    <name evidence="4" type="ORF">COX08_03230</name>
</gene>
<feature type="binding site" evidence="3">
    <location>
        <position position="233"/>
    </location>
    <ligand>
        <name>a divalent metal cation</name>
        <dbReference type="ChEBI" id="CHEBI:60240"/>
        <label>1</label>
    </ligand>
</feature>
<protein>
    <recommendedName>
        <fullName evidence="6">Nif3-like dinuclear metal center hexameric protein</fullName>
    </recommendedName>
</protein>
<comment type="caution">
    <text evidence="4">The sequence shown here is derived from an EMBL/GenBank/DDBJ whole genome shotgun (WGS) entry which is preliminary data.</text>
</comment>
<feature type="binding site" evidence="3">
    <location>
        <position position="110"/>
    </location>
    <ligand>
        <name>a divalent metal cation</name>
        <dbReference type="ChEBI" id="CHEBI:60240"/>
        <label>1</label>
    </ligand>
</feature>
<dbReference type="InterPro" id="IPR002678">
    <property type="entry name" value="DUF34/NIF3"/>
</dbReference>
<proteinExistence type="inferred from homology"/>
<dbReference type="GO" id="GO:0046872">
    <property type="term" value="F:metal ion binding"/>
    <property type="evidence" value="ECO:0007669"/>
    <property type="project" value="UniProtKB-KW"/>
</dbReference>
<dbReference type="Gene3D" id="3.40.1390.30">
    <property type="entry name" value="NIF3 (NGG1p interacting factor 3)-like"/>
    <property type="match status" value="2"/>
</dbReference>
<name>A0A2H0B5R3_9BACT</name>
<dbReference type="PANTHER" id="PTHR13799:SF14">
    <property type="entry name" value="GTP CYCLOHYDROLASE 1 TYPE 2 HOMOLOG"/>
    <property type="match status" value="1"/>
</dbReference>
<dbReference type="GO" id="GO:0005737">
    <property type="term" value="C:cytoplasm"/>
    <property type="evidence" value="ECO:0007669"/>
    <property type="project" value="TreeGrafter"/>
</dbReference>
<accession>A0A2H0B5R3</accession>
<reference evidence="4 5" key="1">
    <citation type="submission" date="2017-09" db="EMBL/GenBank/DDBJ databases">
        <title>Depth-based differentiation of microbial function through sediment-hosted aquifers and enrichment of novel symbionts in the deep terrestrial subsurface.</title>
        <authorList>
            <person name="Probst A.J."/>
            <person name="Ladd B."/>
            <person name="Jarett J.K."/>
            <person name="Geller-Mcgrath D.E."/>
            <person name="Sieber C.M."/>
            <person name="Emerson J.B."/>
            <person name="Anantharaman K."/>
            <person name="Thomas B.C."/>
            <person name="Malmstrom R."/>
            <person name="Stieglmeier M."/>
            <person name="Klingl A."/>
            <person name="Woyke T."/>
            <person name="Ryan C.M."/>
            <person name="Banfield J.F."/>
        </authorList>
    </citation>
    <scope>NUCLEOTIDE SEQUENCE [LARGE SCALE GENOMIC DNA]</scope>
    <source>
        <strain evidence="4">CG23_combo_of_CG06-09_8_20_14_all_34_8</strain>
    </source>
</reference>
<dbReference type="EMBL" id="PCSR01000080">
    <property type="protein sequence ID" value="PIP53023.1"/>
    <property type="molecule type" value="Genomic_DNA"/>
</dbReference>
<comment type="similarity">
    <text evidence="1">Belongs to the GTP cyclohydrolase I type 2/NIF3 family.</text>
</comment>
<dbReference type="SUPFAM" id="SSF102705">
    <property type="entry name" value="NIF3 (NGG1p interacting factor 3)-like"/>
    <property type="match status" value="1"/>
</dbReference>
<organism evidence="4 5">
    <name type="scientific">Candidatus Beckwithbacteria bacterium CG23_combo_of_CG06-09_8_20_14_all_34_8</name>
    <dbReference type="NCBI Taxonomy" id="1974497"/>
    <lineage>
        <taxon>Bacteria</taxon>
        <taxon>Candidatus Beckwithiibacteriota</taxon>
    </lineage>
</organism>
<feature type="binding site" evidence="3">
    <location>
        <position position="69"/>
    </location>
    <ligand>
        <name>a divalent metal cation</name>
        <dbReference type="ChEBI" id="CHEBI:60240"/>
        <label>1</label>
    </ligand>
</feature>
<evidence type="ECO:0000256" key="1">
    <source>
        <dbReference type="ARBA" id="ARBA00006964"/>
    </source>
</evidence>
<evidence type="ECO:0000256" key="3">
    <source>
        <dbReference type="PIRSR" id="PIRSR602678-1"/>
    </source>
</evidence>
<dbReference type="AlphaFoldDB" id="A0A2H0B5R3"/>
<evidence type="ECO:0000313" key="5">
    <source>
        <dbReference type="Proteomes" id="UP000229459"/>
    </source>
</evidence>
<keyword evidence="2 3" id="KW-0479">Metal-binding</keyword>